<dbReference type="SUPFAM" id="SSF46785">
    <property type="entry name" value="Winged helix' DNA-binding domain"/>
    <property type="match status" value="1"/>
</dbReference>
<dbReference type="InterPro" id="IPR036388">
    <property type="entry name" value="WH-like_DNA-bd_sf"/>
</dbReference>
<reference evidence="2 3" key="1">
    <citation type="submission" date="2020-08" db="EMBL/GenBank/DDBJ databases">
        <title>Genomic Encyclopedia of Type Strains, Phase IV (KMG-V): Genome sequencing to study the core and pangenomes of soil and plant-associated prokaryotes.</title>
        <authorList>
            <person name="Whitman W."/>
        </authorList>
    </citation>
    <scope>NUCLEOTIDE SEQUENCE [LARGE SCALE GENOMIC DNA]</scope>
    <source>
        <strain evidence="2 3">DSM 7078</strain>
    </source>
</reference>
<proteinExistence type="predicted"/>
<organism evidence="2 3">
    <name type="scientific">Methanococcus maripaludis</name>
    <name type="common">Methanococcus deltae</name>
    <dbReference type="NCBI Taxonomy" id="39152"/>
    <lineage>
        <taxon>Archaea</taxon>
        <taxon>Methanobacteriati</taxon>
        <taxon>Methanobacteriota</taxon>
        <taxon>Methanomada group</taxon>
        <taxon>Methanococci</taxon>
        <taxon>Methanococcales</taxon>
        <taxon>Methanococcaceae</taxon>
        <taxon>Methanococcus</taxon>
    </lineage>
</organism>
<feature type="domain" description="Winged helix DNA-binding" evidence="1">
    <location>
        <begin position="14"/>
        <end position="80"/>
    </location>
</feature>
<accession>A0A7J9S5F9</accession>
<dbReference type="Proteomes" id="UP000584706">
    <property type="component" value="Unassembled WGS sequence"/>
</dbReference>
<keyword evidence="2" id="KW-0238">DNA-binding</keyword>
<name>A0A7J9S5F9_METMI</name>
<dbReference type="InterPro" id="IPR036390">
    <property type="entry name" value="WH_DNA-bd_sf"/>
</dbReference>
<dbReference type="Pfam" id="PF13601">
    <property type="entry name" value="HTH_34"/>
    <property type="match status" value="1"/>
</dbReference>
<evidence type="ECO:0000313" key="2">
    <source>
        <dbReference type="EMBL" id="MBB6067922.1"/>
    </source>
</evidence>
<evidence type="ECO:0000313" key="3">
    <source>
        <dbReference type="Proteomes" id="UP000584706"/>
    </source>
</evidence>
<evidence type="ECO:0000259" key="1">
    <source>
        <dbReference type="Pfam" id="PF13601"/>
    </source>
</evidence>
<dbReference type="Gene3D" id="1.10.10.10">
    <property type="entry name" value="Winged helix-like DNA-binding domain superfamily/Winged helix DNA-binding domain"/>
    <property type="match status" value="1"/>
</dbReference>
<sequence>MLIKTLCKSNVKEIILLLEKNGETHFGEIENTLQINRGNLSKVLNLLVAEKFINKREEESNLKLNKTYYSLTELGKNAILVYELNEKLKEIQKEL</sequence>
<gene>
    <name evidence="2" type="ORF">HNP97_001432</name>
</gene>
<protein>
    <submittedName>
        <fullName evidence="2">DNA-binding HxlR family transcriptional regulator</fullName>
    </submittedName>
</protein>
<dbReference type="GO" id="GO:0003677">
    <property type="term" value="F:DNA binding"/>
    <property type="evidence" value="ECO:0007669"/>
    <property type="project" value="UniProtKB-KW"/>
</dbReference>
<dbReference type="EMBL" id="JACHIQ010000002">
    <property type="protein sequence ID" value="MBB6067922.1"/>
    <property type="molecule type" value="Genomic_DNA"/>
</dbReference>
<comment type="caution">
    <text evidence="2">The sequence shown here is derived from an EMBL/GenBank/DDBJ whole genome shotgun (WGS) entry which is preliminary data.</text>
</comment>
<dbReference type="RefSeq" id="WP_183547013.1">
    <property type="nucleotide sequence ID" value="NZ_JACHIQ010000002.1"/>
</dbReference>
<dbReference type="InterPro" id="IPR027395">
    <property type="entry name" value="WH_DNA-bd_dom"/>
</dbReference>
<dbReference type="AlphaFoldDB" id="A0A7J9S5F9"/>